<dbReference type="Pfam" id="PF08240">
    <property type="entry name" value="ADH_N"/>
    <property type="match status" value="1"/>
</dbReference>
<evidence type="ECO:0000259" key="6">
    <source>
        <dbReference type="SMART" id="SM00829"/>
    </source>
</evidence>
<evidence type="ECO:0000313" key="8">
    <source>
        <dbReference type="Proteomes" id="UP000190831"/>
    </source>
</evidence>
<dbReference type="AlphaFoldDB" id="A0A1G4MB31"/>
<dbReference type="Proteomes" id="UP000190831">
    <property type="component" value="Chromosome D"/>
</dbReference>
<evidence type="ECO:0000256" key="5">
    <source>
        <dbReference type="RuleBase" id="RU361277"/>
    </source>
</evidence>
<evidence type="ECO:0000313" key="7">
    <source>
        <dbReference type="EMBL" id="SCW01006.1"/>
    </source>
</evidence>
<dbReference type="EMBL" id="LT598492">
    <property type="protein sequence ID" value="SCW01006.1"/>
    <property type="molecule type" value="Genomic_DNA"/>
</dbReference>
<dbReference type="InterPro" id="IPR036291">
    <property type="entry name" value="NAD(P)-bd_dom_sf"/>
</dbReference>
<dbReference type="PROSITE" id="PS00059">
    <property type="entry name" value="ADH_ZINC"/>
    <property type="match status" value="1"/>
</dbReference>
<dbReference type="OMA" id="GHMAIMI"/>
<feature type="domain" description="Enoyl reductase (ER)" evidence="6">
    <location>
        <begin position="18"/>
        <end position="364"/>
    </location>
</feature>
<evidence type="ECO:0000256" key="4">
    <source>
        <dbReference type="ARBA" id="ARBA00023002"/>
    </source>
</evidence>
<dbReference type="InterPro" id="IPR011032">
    <property type="entry name" value="GroES-like_sf"/>
</dbReference>
<dbReference type="Gene3D" id="3.40.50.720">
    <property type="entry name" value="NAD(P)-binding Rossmann-like Domain"/>
    <property type="match status" value="1"/>
</dbReference>
<comment type="similarity">
    <text evidence="5">Belongs to the zinc-containing alcohol dehydrogenase family.</text>
</comment>
<dbReference type="STRING" id="4955.A0A1G4MB31"/>
<dbReference type="InterPro" id="IPR013154">
    <property type="entry name" value="ADH-like_N"/>
</dbReference>
<name>A0A1G4MB31_LACFM</name>
<protein>
    <submittedName>
        <fullName evidence="7">LAFE_0D03004g1_1</fullName>
    </submittedName>
</protein>
<sequence>MPVNYPSEFQGFAITDPKDWANPKLTSFQPKNFEAHDVDIEVECCGICASELFSLKNEWSDAPLKCLSSAYGPKSQVVGHEVVGKVVAVGSDVTLCKVGDRVGLGAQCFSCMECPRCKSGNEQYCPKAVGTYCAKYADGYVSQGGYASHVRAHEHFCFPIPAGLPSELVAPLQCGGLTVYSPIKRNIQGVKDPKVAVIGIGGLGHMAIMISKALGAEVTAISRGYSKKEDATKMGAHHFIATSEEGWENGLADTFDLILNCASSTTALDLDKLLPCLKVNKNFVSVGLPHIGEVFNVRPFTFFSNGCCIGSSKLGNREEIIELMKLAVEHNFRPWVETIKVSEAGVSEGLTRLDKGDVRYRFTLTGFHEFFGTGK</sequence>
<dbReference type="InterPro" id="IPR020843">
    <property type="entry name" value="ER"/>
</dbReference>
<dbReference type="Gene3D" id="3.90.180.10">
    <property type="entry name" value="Medium-chain alcohol dehydrogenases, catalytic domain"/>
    <property type="match status" value="1"/>
</dbReference>
<dbReference type="FunFam" id="3.40.50.720:FF:000022">
    <property type="entry name" value="Cinnamyl alcohol dehydrogenase"/>
    <property type="match status" value="1"/>
</dbReference>
<evidence type="ECO:0000256" key="1">
    <source>
        <dbReference type="ARBA" id="ARBA00001947"/>
    </source>
</evidence>
<organism evidence="7 8">
    <name type="scientific">Lachancea fermentati</name>
    <name type="common">Zygosaccharomyces fermentati</name>
    <dbReference type="NCBI Taxonomy" id="4955"/>
    <lineage>
        <taxon>Eukaryota</taxon>
        <taxon>Fungi</taxon>
        <taxon>Dikarya</taxon>
        <taxon>Ascomycota</taxon>
        <taxon>Saccharomycotina</taxon>
        <taxon>Saccharomycetes</taxon>
        <taxon>Saccharomycetales</taxon>
        <taxon>Saccharomycetaceae</taxon>
        <taxon>Lachancea</taxon>
    </lineage>
</organism>
<dbReference type="GO" id="GO:0008270">
    <property type="term" value="F:zinc ion binding"/>
    <property type="evidence" value="ECO:0007669"/>
    <property type="project" value="InterPro"/>
</dbReference>
<comment type="cofactor">
    <cofactor evidence="1 5">
        <name>Zn(2+)</name>
        <dbReference type="ChEBI" id="CHEBI:29105"/>
    </cofactor>
</comment>
<dbReference type="PANTHER" id="PTHR42683">
    <property type="entry name" value="ALDEHYDE REDUCTASE"/>
    <property type="match status" value="1"/>
</dbReference>
<dbReference type="Pfam" id="PF00107">
    <property type="entry name" value="ADH_zinc_N"/>
    <property type="match status" value="1"/>
</dbReference>
<keyword evidence="8" id="KW-1185">Reference proteome</keyword>
<keyword evidence="4" id="KW-0560">Oxidoreductase</keyword>
<dbReference type="SMART" id="SM00829">
    <property type="entry name" value="PKS_ER"/>
    <property type="match status" value="1"/>
</dbReference>
<gene>
    <name evidence="7" type="ORF">LAFE_0D03004G</name>
</gene>
<dbReference type="GO" id="GO:0016616">
    <property type="term" value="F:oxidoreductase activity, acting on the CH-OH group of donors, NAD or NADP as acceptor"/>
    <property type="evidence" value="ECO:0007669"/>
    <property type="project" value="InterPro"/>
</dbReference>
<keyword evidence="3 5" id="KW-0862">Zinc</keyword>
<dbReference type="SUPFAM" id="SSF51735">
    <property type="entry name" value="NAD(P)-binding Rossmann-fold domains"/>
    <property type="match status" value="1"/>
</dbReference>
<proteinExistence type="inferred from homology"/>
<accession>A0A1G4MB31</accession>
<evidence type="ECO:0000256" key="3">
    <source>
        <dbReference type="ARBA" id="ARBA00022833"/>
    </source>
</evidence>
<dbReference type="CDD" id="cd05283">
    <property type="entry name" value="CAD1"/>
    <property type="match status" value="1"/>
</dbReference>
<keyword evidence="2 5" id="KW-0479">Metal-binding</keyword>
<evidence type="ECO:0000256" key="2">
    <source>
        <dbReference type="ARBA" id="ARBA00022723"/>
    </source>
</evidence>
<dbReference type="OrthoDB" id="1879366at2759"/>
<dbReference type="InterPro" id="IPR002328">
    <property type="entry name" value="ADH_Zn_CS"/>
</dbReference>
<dbReference type="InterPro" id="IPR047109">
    <property type="entry name" value="CAD-like"/>
</dbReference>
<reference evidence="7 8" key="1">
    <citation type="submission" date="2016-03" db="EMBL/GenBank/DDBJ databases">
        <authorList>
            <person name="Devillers H."/>
        </authorList>
    </citation>
    <scope>NUCLEOTIDE SEQUENCE [LARGE SCALE GENOMIC DNA]</scope>
    <source>
        <strain evidence="7">CBS 6772</strain>
    </source>
</reference>
<dbReference type="InterPro" id="IPR013149">
    <property type="entry name" value="ADH-like_C"/>
</dbReference>
<dbReference type="SUPFAM" id="SSF50129">
    <property type="entry name" value="GroES-like"/>
    <property type="match status" value="1"/>
</dbReference>